<dbReference type="Gene3D" id="1.20.1560.10">
    <property type="entry name" value="ABC transporter type 1, transmembrane domain"/>
    <property type="match status" value="1"/>
</dbReference>
<dbReference type="GO" id="GO:0034040">
    <property type="term" value="F:ATPase-coupled lipid transmembrane transporter activity"/>
    <property type="evidence" value="ECO:0007669"/>
    <property type="project" value="TreeGrafter"/>
</dbReference>
<evidence type="ECO:0000256" key="8">
    <source>
        <dbReference type="ARBA" id="ARBA00023136"/>
    </source>
</evidence>
<evidence type="ECO:0000259" key="11">
    <source>
        <dbReference type="PROSITE" id="PS50929"/>
    </source>
</evidence>
<keyword evidence="6" id="KW-0067">ATP-binding</keyword>
<keyword evidence="3" id="KW-1003">Cell membrane</keyword>
<keyword evidence="2" id="KW-0813">Transport</keyword>
<dbReference type="EMBL" id="MKGQ01000010">
    <property type="protein sequence ID" value="OKP03214.1"/>
    <property type="molecule type" value="Genomic_DNA"/>
</dbReference>
<dbReference type="RefSeq" id="WP_074023478.1">
    <property type="nucleotide sequence ID" value="NZ_CAWNAG010000002.1"/>
</dbReference>
<feature type="transmembrane region" description="Helical" evidence="9">
    <location>
        <begin position="275"/>
        <end position="295"/>
    </location>
</feature>
<feature type="transmembrane region" description="Helical" evidence="9">
    <location>
        <begin position="59"/>
        <end position="78"/>
    </location>
</feature>
<feature type="transmembrane region" description="Helical" evidence="9">
    <location>
        <begin position="162"/>
        <end position="182"/>
    </location>
</feature>
<dbReference type="Proteomes" id="UP000186268">
    <property type="component" value="Unassembled WGS sequence"/>
</dbReference>
<feature type="transmembrane region" description="Helical" evidence="9">
    <location>
        <begin position="248"/>
        <end position="269"/>
    </location>
</feature>
<dbReference type="InterPro" id="IPR039421">
    <property type="entry name" value="Type_1_exporter"/>
</dbReference>
<proteinExistence type="predicted"/>
<evidence type="ECO:0000256" key="9">
    <source>
        <dbReference type="SAM" id="Phobius"/>
    </source>
</evidence>
<dbReference type="InterPro" id="IPR027417">
    <property type="entry name" value="P-loop_NTPase"/>
</dbReference>
<keyword evidence="5" id="KW-0547">Nucleotide-binding</keyword>
<evidence type="ECO:0000259" key="10">
    <source>
        <dbReference type="PROSITE" id="PS50893"/>
    </source>
</evidence>
<reference evidence="12 13" key="1">
    <citation type="submission" date="2016-09" db="EMBL/GenBank/DDBJ databases">
        <title>Xenorhabdus thuongxuanensis sp. nov. and Xenorhabdus eapokensis sp. nov., isolated from Steinernema species.</title>
        <authorList>
            <person name="Kaempfer P."/>
            <person name="Tobias N.J."/>
            <person name="Phan Ke L."/>
            <person name="Bode H.B."/>
            <person name="Glaeser S.P."/>
        </authorList>
    </citation>
    <scope>NUCLEOTIDE SEQUENCE [LARGE SCALE GENOMIC DNA]</scope>
    <source>
        <strain evidence="12 13">DL20</strain>
    </source>
</reference>
<evidence type="ECO:0000256" key="3">
    <source>
        <dbReference type="ARBA" id="ARBA00022475"/>
    </source>
</evidence>
<gene>
    <name evidence="12" type="ORF">Xedl_01809</name>
</gene>
<dbReference type="OrthoDB" id="9806127at2"/>
<feature type="domain" description="ABC transmembrane type-1" evidence="11">
    <location>
        <begin position="30"/>
        <end position="310"/>
    </location>
</feature>
<dbReference type="InterPro" id="IPR017871">
    <property type="entry name" value="ABC_transporter-like_CS"/>
</dbReference>
<accession>A0A1Q5TSL6</accession>
<name>A0A1Q5TSL6_9GAMM</name>
<dbReference type="GO" id="GO:0016887">
    <property type="term" value="F:ATP hydrolysis activity"/>
    <property type="evidence" value="ECO:0007669"/>
    <property type="project" value="InterPro"/>
</dbReference>
<dbReference type="PANTHER" id="PTHR24221:SF397">
    <property type="entry name" value="ABC TRANSPORTER, ATP-BINDING TRANSMEMBRANE PROTEIN"/>
    <property type="match status" value="1"/>
</dbReference>
<protein>
    <recommendedName>
        <fullName evidence="14">ABC transporter, ATP-binding/permease protein</fullName>
    </recommendedName>
</protein>
<comment type="caution">
    <text evidence="12">The sequence shown here is derived from an EMBL/GenBank/DDBJ whole genome shotgun (WGS) entry which is preliminary data.</text>
</comment>
<dbReference type="GO" id="GO:0005524">
    <property type="term" value="F:ATP binding"/>
    <property type="evidence" value="ECO:0007669"/>
    <property type="project" value="UniProtKB-KW"/>
</dbReference>
<dbReference type="SUPFAM" id="SSF52540">
    <property type="entry name" value="P-loop containing nucleoside triphosphate hydrolases"/>
    <property type="match status" value="1"/>
</dbReference>
<dbReference type="Gene3D" id="3.40.50.300">
    <property type="entry name" value="P-loop containing nucleotide triphosphate hydrolases"/>
    <property type="match status" value="1"/>
</dbReference>
<dbReference type="SUPFAM" id="SSF90123">
    <property type="entry name" value="ABC transporter transmembrane region"/>
    <property type="match status" value="1"/>
</dbReference>
<evidence type="ECO:0000256" key="6">
    <source>
        <dbReference type="ARBA" id="ARBA00022840"/>
    </source>
</evidence>
<dbReference type="InterPro" id="IPR003593">
    <property type="entry name" value="AAA+_ATPase"/>
</dbReference>
<feature type="transmembrane region" description="Helical" evidence="9">
    <location>
        <begin position="20"/>
        <end position="44"/>
    </location>
</feature>
<keyword evidence="8 9" id="KW-0472">Membrane</keyword>
<dbReference type="FunFam" id="3.40.50.300:FF:000221">
    <property type="entry name" value="Multidrug ABC transporter ATP-binding protein"/>
    <property type="match status" value="1"/>
</dbReference>
<evidence type="ECO:0000313" key="13">
    <source>
        <dbReference type="Proteomes" id="UP000186268"/>
    </source>
</evidence>
<evidence type="ECO:0000313" key="12">
    <source>
        <dbReference type="EMBL" id="OKP03214.1"/>
    </source>
</evidence>
<dbReference type="PROSITE" id="PS50929">
    <property type="entry name" value="ABC_TM1F"/>
    <property type="match status" value="1"/>
</dbReference>
<keyword evidence="4 9" id="KW-0812">Transmembrane</keyword>
<evidence type="ECO:0000256" key="2">
    <source>
        <dbReference type="ARBA" id="ARBA00022448"/>
    </source>
</evidence>
<dbReference type="AlphaFoldDB" id="A0A1Q5TSL6"/>
<feature type="domain" description="ABC transporter" evidence="10">
    <location>
        <begin position="340"/>
        <end position="575"/>
    </location>
</feature>
<dbReference type="PANTHER" id="PTHR24221">
    <property type="entry name" value="ATP-BINDING CASSETTE SUB-FAMILY B"/>
    <property type="match status" value="1"/>
</dbReference>
<evidence type="ECO:0000256" key="1">
    <source>
        <dbReference type="ARBA" id="ARBA00004651"/>
    </source>
</evidence>
<dbReference type="InterPro" id="IPR011527">
    <property type="entry name" value="ABC1_TM_dom"/>
</dbReference>
<evidence type="ECO:0000256" key="5">
    <source>
        <dbReference type="ARBA" id="ARBA00022741"/>
    </source>
</evidence>
<keyword evidence="7 9" id="KW-1133">Transmembrane helix</keyword>
<dbReference type="STRING" id="1873482.Xedl_01809"/>
<dbReference type="GO" id="GO:0140359">
    <property type="term" value="F:ABC-type transporter activity"/>
    <property type="evidence" value="ECO:0007669"/>
    <property type="project" value="InterPro"/>
</dbReference>
<dbReference type="InterPro" id="IPR003439">
    <property type="entry name" value="ABC_transporter-like_ATP-bd"/>
</dbReference>
<sequence>MGLFNRLQQHLSAKLQRVWFAGLLYKQLDTIAIIAQLAIAAWAITHLEDAHLKENGNNMLPLITLTLLVILLLLRFAFMSRALRKLTIAAYDLGIEIRRALLQRLVSMSIATIRGLSAGKIALTLSEDVQWQENQSAYTTPQITCQIMMLSLIYLALFWFDWVVAGCALLVLMVGLLILGGIRQKLNEILRRRAAMMADVSEAIVEYAQGMAFIRAAAATTTVEQRFDQEIEQLRVAFRRGVFKSIPLLSLFYIIIDTSVVVGILAAALRFNAAVPAAFTLPEMLITILLLFATITPLRGIIPLLNVTALTQVGETHIAEIEAIATQVSGSLAAPDKYDVEVNNISFSYPGTRQPAIQNVSFSAPQGSMTAIVGPSGSGKSTLAYLLLSFYQLDKGEIRLGGNPIHHYQTQALYDTVTMVFQETALFQDTVANNLRLGDPNATQSELEQAAHLANIHDTIMALPQGYDTPLGVDGGTLSGGERQRLAIARAILKQSPILFLDEATASLDPENEQLIQEAFDSLTQDKTVFVIAHRLSTITRADQILVMDHGTLCDSGTHDELLKRCPLYQSLWKNHLGSEAHWHLDPNIPLSIHSNKV</sequence>
<dbReference type="GO" id="GO:0005886">
    <property type="term" value="C:plasma membrane"/>
    <property type="evidence" value="ECO:0007669"/>
    <property type="project" value="UniProtKB-SubCell"/>
</dbReference>
<evidence type="ECO:0000256" key="7">
    <source>
        <dbReference type="ARBA" id="ARBA00022989"/>
    </source>
</evidence>
<dbReference type="Pfam" id="PF00664">
    <property type="entry name" value="ABC_membrane"/>
    <property type="match status" value="1"/>
</dbReference>
<keyword evidence="13" id="KW-1185">Reference proteome</keyword>
<dbReference type="PROSITE" id="PS50893">
    <property type="entry name" value="ABC_TRANSPORTER_2"/>
    <property type="match status" value="1"/>
</dbReference>
<dbReference type="InterPro" id="IPR036640">
    <property type="entry name" value="ABC1_TM_sf"/>
</dbReference>
<dbReference type="Pfam" id="PF00005">
    <property type="entry name" value="ABC_tran"/>
    <property type="match status" value="1"/>
</dbReference>
<comment type="subcellular location">
    <subcellularLocation>
        <location evidence="1">Cell membrane</location>
        <topology evidence="1">Multi-pass membrane protein</topology>
    </subcellularLocation>
</comment>
<dbReference type="SMART" id="SM00382">
    <property type="entry name" value="AAA"/>
    <property type="match status" value="1"/>
</dbReference>
<evidence type="ECO:0000256" key="4">
    <source>
        <dbReference type="ARBA" id="ARBA00022692"/>
    </source>
</evidence>
<evidence type="ECO:0008006" key="14">
    <source>
        <dbReference type="Google" id="ProtNLM"/>
    </source>
</evidence>
<dbReference type="PROSITE" id="PS00211">
    <property type="entry name" value="ABC_TRANSPORTER_1"/>
    <property type="match status" value="1"/>
</dbReference>
<organism evidence="12 13">
    <name type="scientific">Xenorhabdus eapokensis</name>
    <dbReference type="NCBI Taxonomy" id="1873482"/>
    <lineage>
        <taxon>Bacteria</taxon>
        <taxon>Pseudomonadati</taxon>
        <taxon>Pseudomonadota</taxon>
        <taxon>Gammaproteobacteria</taxon>
        <taxon>Enterobacterales</taxon>
        <taxon>Morganellaceae</taxon>
        <taxon>Xenorhabdus</taxon>
    </lineage>
</organism>